<dbReference type="InterPro" id="IPR036671">
    <property type="entry name" value="DPH_MB_sf"/>
</dbReference>
<evidence type="ECO:0000259" key="13">
    <source>
        <dbReference type="PROSITE" id="PS50076"/>
    </source>
</evidence>
<dbReference type="Proteomes" id="UP000799779">
    <property type="component" value="Unassembled WGS sequence"/>
</dbReference>
<evidence type="ECO:0000313" key="15">
    <source>
        <dbReference type="EMBL" id="KAF2003396.1"/>
    </source>
</evidence>
<dbReference type="PROSITE" id="PS51074">
    <property type="entry name" value="DPH_MB"/>
    <property type="match status" value="1"/>
</dbReference>
<evidence type="ECO:0000256" key="8">
    <source>
        <dbReference type="ARBA" id="ARBA00022723"/>
    </source>
</evidence>
<dbReference type="SUPFAM" id="SSF144217">
    <property type="entry name" value="CSL zinc finger"/>
    <property type="match status" value="1"/>
</dbReference>
<dbReference type="GO" id="GO:0046872">
    <property type="term" value="F:metal ion binding"/>
    <property type="evidence" value="ECO:0007669"/>
    <property type="project" value="UniProtKB-KW"/>
</dbReference>
<sequence length="309" mass="34696">MVIERLNCLPTWFSLNQHLPNHAPTNHQGHTRNIPTSLPTYLPRDHDHIAKTPHPPIHPHRVTQSAVQRTKMTYTKNYYTVLGLETGAFGTGGKMDGRMYTQGEIRSMYKKALFRAHPDRLGGRGREAGGADADGQAQAQGPVRDWQTQTQAQMYTRGEMGEMTEENRCTVDDVKEAYMVLGDEKRRREYDVWVEEGGWKVLSSYSHDNSYEGGDNAGMGMGMSWTQDFILGLEVLDLEDFKTNGEEEGTEAEGMVWTRPCRCGAEGGFRIEEEELERASGRGEKEVLVGCGGCSLWVRVGFEVEVEEG</sequence>
<comment type="similarity">
    <text evidence="5">Belongs to the DPH4 family.</text>
</comment>
<keyword evidence="8" id="KW-0479">Metal-binding</keyword>
<name>A0A6A5X0J5_9PLEO</name>
<evidence type="ECO:0000256" key="1">
    <source>
        <dbReference type="ARBA" id="ARBA00003474"/>
    </source>
</evidence>
<reference evidence="15" key="1">
    <citation type="journal article" date="2020" name="Stud. Mycol.">
        <title>101 Dothideomycetes genomes: a test case for predicting lifestyles and emergence of pathogens.</title>
        <authorList>
            <person name="Haridas S."/>
            <person name="Albert R."/>
            <person name="Binder M."/>
            <person name="Bloem J."/>
            <person name="Labutti K."/>
            <person name="Salamov A."/>
            <person name="Andreopoulos B."/>
            <person name="Baker S."/>
            <person name="Barry K."/>
            <person name="Bills G."/>
            <person name="Bluhm B."/>
            <person name="Cannon C."/>
            <person name="Castanera R."/>
            <person name="Culley D."/>
            <person name="Daum C."/>
            <person name="Ezra D."/>
            <person name="Gonzalez J."/>
            <person name="Henrissat B."/>
            <person name="Kuo A."/>
            <person name="Liang C."/>
            <person name="Lipzen A."/>
            <person name="Lutzoni F."/>
            <person name="Magnuson J."/>
            <person name="Mondo S."/>
            <person name="Nolan M."/>
            <person name="Ohm R."/>
            <person name="Pangilinan J."/>
            <person name="Park H.-J."/>
            <person name="Ramirez L."/>
            <person name="Alfaro M."/>
            <person name="Sun H."/>
            <person name="Tritt A."/>
            <person name="Yoshinaga Y."/>
            <person name="Zwiers L.-H."/>
            <person name="Turgeon B."/>
            <person name="Goodwin S."/>
            <person name="Spatafora J."/>
            <person name="Crous P."/>
            <person name="Grigoriev I."/>
        </authorList>
    </citation>
    <scope>NUCLEOTIDE SEQUENCE</scope>
    <source>
        <strain evidence="15">CBS 123094</strain>
    </source>
</reference>
<keyword evidence="16" id="KW-1185">Reference proteome</keyword>
<evidence type="ECO:0000256" key="5">
    <source>
        <dbReference type="ARBA" id="ARBA00006169"/>
    </source>
</evidence>
<dbReference type="Gene3D" id="3.10.660.10">
    <property type="entry name" value="DPH Zinc finger"/>
    <property type="match status" value="1"/>
</dbReference>
<evidence type="ECO:0000256" key="11">
    <source>
        <dbReference type="ARBA" id="ARBA00023242"/>
    </source>
</evidence>
<dbReference type="PROSITE" id="PS50076">
    <property type="entry name" value="DNAJ_2"/>
    <property type="match status" value="1"/>
</dbReference>
<dbReference type="UniPathway" id="UPA00559"/>
<dbReference type="GO" id="GO:0005634">
    <property type="term" value="C:nucleus"/>
    <property type="evidence" value="ECO:0007669"/>
    <property type="project" value="UniProtKB-SubCell"/>
</dbReference>
<evidence type="ECO:0000256" key="6">
    <source>
        <dbReference type="ARBA" id="ARBA00021797"/>
    </source>
</evidence>
<keyword evidence="10" id="KW-0408">Iron</keyword>
<dbReference type="PANTHER" id="PTHR21454:SF46">
    <property type="entry name" value="DIPHTHAMIDE BIOSYNTHESIS PROTEIN 4"/>
    <property type="match status" value="1"/>
</dbReference>
<comment type="pathway">
    <text evidence="4">Protein modification; peptidyl-diphthamide biosynthesis.</text>
</comment>
<evidence type="ECO:0000313" key="16">
    <source>
        <dbReference type="Proteomes" id="UP000799779"/>
    </source>
</evidence>
<keyword evidence="7" id="KW-0963">Cytoplasm</keyword>
<evidence type="ECO:0000256" key="7">
    <source>
        <dbReference type="ARBA" id="ARBA00022490"/>
    </source>
</evidence>
<dbReference type="SUPFAM" id="SSF46565">
    <property type="entry name" value="Chaperone J-domain"/>
    <property type="match status" value="1"/>
</dbReference>
<gene>
    <name evidence="15" type="ORF">P154DRAFT_617684</name>
</gene>
<dbReference type="AlphaFoldDB" id="A0A6A5X0J5"/>
<evidence type="ECO:0000256" key="2">
    <source>
        <dbReference type="ARBA" id="ARBA00004123"/>
    </source>
</evidence>
<dbReference type="Pfam" id="PF05207">
    <property type="entry name" value="Zn_ribbon_CSL"/>
    <property type="match status" value="1"/>
</dbReference>
<comment type="subcellular location">
    <subcellularLocation>
        <location evidence="3">Cytoplasm</location>
    </subcellularLocation>
    <subcellularLocation>
        <location evidence="2">Nucleus</location>
    </subcellularLocation>
</comment>
<evidence type="ECO:0000256" key="9">
    <source>
        <dbReference type="ARBA" id="ARBA00022833"/>
    </source>
</evidence>
<keyword evidence="11" id="KW-0539">Nucleus</keyword>
<dbReference type="EMBL" id="ML977572">
    <property type="protein sequence ID" value="KAF2003396.1"/>
    <property type="molecule type" value="Genomic_DNA"/>
</dbReference>
<evidence type="ECO:0000256" key="10">
    <source>
        <dbReference type="ARBA" id="ARBA00023004"/>
    </source>
</evidence>
<dbReference type="PANTHER" id="PTHR21454">
    <property type="entry name" value="DPH3 HOMOLOG-RELATED"/>
    <property type="match status" value="1"/>
</dbReference>
<feature type="compositionally biased region" description="Basic and acidic residues" evidence="12">
    <location>
        <begin position="120"/>
        <end position="129"/>
    </location>
</feature>
<evidence type="ECO:0000256" key="3">
    <source>
        <dbReference type="ARBA" id="ARBA00004496"/>
    </source>
</evidence>
<feature type="compositionally biased region" description="Low complexity" evidence="12">
    <location>
        <begin position="130"/>
        <end position="141"/>
    </location>
</feature>
<protein>
    <recommendedName>
        <fullName evidence="6">Diphthamide biosynthesis protein 4</fullName>
    </recommendedName>
</protein>
<dbReference type="OrthoDB" id="445556at2759"/>
<comment type="function">
    <text evidence="1">Required for the first step of diphthamide biosynthesis, the transfer of 3-amino-3-carboxypropyl from S-adenosyl-L-methionine to a histidine residue. Diphthamide is a post-translational modification of histidine which occurs in elongation factor 2.</text>
</comment>
<evidence type="ECO:0000256" key="12">
    <source>
        <dbReference type="SAM" id="MobiDB-lite"/>
    </source>
</evidence>
<dbReference type="GO" id="GO:0017183">
    <property type="term" value="P:protein histidyl modification to diphthamide"/>
    <property type="evidence" value="ECO:0007669"/>
    <property type="project" value="UniProtKB-UniPathway"/>
</dbReference>
<feature type="domain" description="DPH-type MB" evidence="14">
    <location>
        <begin position="232"/>
        <end position="303"/>
    </location>
</feature>
<dbReference type="InterPro" id="IPR007872">
    <property type="entry name" value="DPH_MB_dom"/>
</dbReference>
<accession>A0A6A5X0J5</accession>
<dbReference type="GO" id="GO:0005737">
    <property type="term" value="C:cytoplasm"/>
    <property type="evidence" value="ECO:0007669"/>
    <property type="project" value="UniProtKB-SubCell"/>
</dbReference>
<dbReference type="Gene3D" id="1.10.287.110">
    <property type="entry name" value="DnaJ domain"/>
    <property type="match status" value="1"/>
</dbReference>
<dbReference type="InterPro" id="IPR001623">
    <property type="entry name" value="DnaJ_domain"/>
</dbReference>
<evidence type="ECO:0000259" key="14">
    <source>
        <dbReference type="PROSITE" id="PS51074"/>
    </source>
</evidence>
<proteinExistence type="inferred from homology"/>
<evidence type="ECO:0000256" key="4">
    <source>
        <dbReference type="ARBA" id="ARBA00005156"/>
    </source>
</evidence>
<feature type="domain" description="J" evidence="13">
    <location>
        <begin position="77"/>
        <end position="194"/>
    </location>
</feature>
<keyword evidence="9" id="KW-0862">Zinc</keyword>
<dbReference type="InterPro" id="IPR044248">
    <property type="entry name" value="DPH3/4-like"/>
</dbReference>
<organism evidence="15 16">
    <name type="scientific">Amniculicola lignicola CBS 123094</name>
    <dbReference type="NCBI Taxonomy" id="1392246"/>
    <lineage>
        <taxon>Eukaryota</taxon>
        <taxon>Fungi</taxon>
        <taxon>Dikarya</taxon>
        <taxon>Ascomycota</taxon>
        <taxon>Pezizomycotina</taxon>
        <taxon>Dothideomycetes</taxon>
        <taxon>Pleosporomycetidae</taxon>
        <taxon>Pleosporales</taxon>
        <taxon>Amniculicolaceae</taxon>
        <taxon>Amniculicola</taxon>
    </lineage>
</organism>
<dbReference type="InterPro" id="IPR036869">
    <property type="entry name" value="J_dom_sf"/>
</dbReference>
<feature type="region of interest" description="Disordered" evidence="12">
    <location>
        <begin position="120"/>
        <end position="147"/>
    </location>
</feature>